<gene>
    <name evidence="1" type="ORF">F5148DRAFT_1273129</name>
</gene>
<evidence type="ECO:0000313" key="2">
    <source>
        <dbReference type="Proteomes" id="UP001207468"/>
    </source>
</evidence>
<keyword evidence="1" id="KW-0328">Glycosyltransferase</keyword>
<reference evidence="1" key="1">
    <citation type="submission" date="2021-03" db="EMBL/GenBank/DDBJ databases">
        <title>Evolutionary priming and transition to the ectomycorrhizal habit in an iconic lineage of mushroom-forming fungi: is preadaptation a requirement?</title>
        <authorList>
            <consortium name="DOE Joint Genome Institute"/>
            <person name="Looney B.P."/>
            <person name="Miyauchi S."/>
            <person name="Morin E."/>
            <person name="Drula E."/>
            <person name="Courty P.E."/>
            <person name="Chicoki N."/>
            <person name="Fauchery L."/>
            <person name="Kohler A."/>
            <person name="Kuo A."/>
            <person name="LaButti K."/>
            <person name="Pangilinan J."/>
            <person name="Lipzen A."/>
            <person name="Riley R."/>
            <person name="Andreopoulos W."/>
            <person name="He G."/>
            <person name="Johnson J."/>
            <person name="Barry K.W."/>
            <person name="Grigoriev I.V."/>
            <person name="Nagy L."/>
            <person name="Hibbett D."/>
            <person name="Henrissat B."/>
            <person name="Matheny P.B."/>
            <person name="Labbe J."/>
            <person name="Martin A.F."/>
        </authorList>
    </citation>
    <scope>NUCLEOTIDE SEQUENCE</scope>
    <source>
        <strain evidence="1">BPL698</strain>
    </source>
</reference>
<organism evidence="1 2">
    <name type="scientific">Russula earlei</name>
    <dbReference type="NCBI Taxonomy" id="71964"/>
    <lineage>
        <taxon>Eukaryota</taxon>
        <taxon>Fungi</taxon>
        <taxon>Dikarya</taxon>
        <taxon>Basidiomycota</taxon>
        <taxon>Agaricomycotina</taxon>
        <taxon>Agaricomycetes</taxon>
        <taxon>Russulales</taxon>
        <taxon>Russulaceae</taxon>
        <taxon>Russula</taxon>
    </lineage>
</organism>
<comment type="caution">
    <text evidence="1">The sequence shown here is derived from an EMBL/GenBank/DDBJ whole genome shotgun (WGS) entry which is preliminary data.</text>
</comment>
<protein>
    <submittedName>
        <fullName evidence="1">Mannosyltransferase</fullName>
    </submittedName>
</protein>
<accession>A0ACC0UPC3</accession>
<evidence type="ECO:0000313" key="1">
    <source>
        <dbReference type="EMBL" id="KAI9513544.1"/>
    </source>
</evidence>
<sequence>MLTGVLFLILAAILLLNLYVQGFLPGQGIATGGRAFLPKTFIGFFHPYCNAGGGGERVLWTAIAYMQRTRPDVVCVVYSGDTDASKEQIIAKAKARFDVTLAPQSLHFVFLESRWLAEDRAWPRFTLLGQSLGSMYLAWEALSEFVPDLYNTMGYAFTFHIVAWLAGIPIGAYVHYPTISTDMLSRVESRRQTYANSEAISSSTVLSRGKLMYYRLFMYHYAIALRRSSFLMVNSSWTKNHIDSILAHSDPFLDLIHLPFTSINSLISSSSRAFALSSPTPHHAPPKRAKIVYPPCDTRVLSQLPLKRGPSLLLSLAQFRPEKDHAAQIRMLATLQSRYPQHRQSMRMLFVGGVRNEEDAARVEELKELADSLQVSEYVEFVVNAPYARIVELLGEASVGVNTMVDEHFGINVVEFMAAGVIPVVHASGGPLHDIVVPVGGQRTGFHAKDPESFAQAVHEVMVMPEEERVAIRARARRWATNTFSQEAFERGWAQWF</sequence>
<name>A0ACC0UPC3_9AGAM</name>
<keyword evidence="1" id="KW-0808">Transferase</keyword>
<dbReference type="EMBL" id="JAGFNK010000001">
    <property type="protein sequence ID" value="KAI9513544.1"/>
    <property type="molecule type" value="Genomic_DNA"/>
</dbReference>
<proteinExistence type="predicted"/>
<dbReference type="Proteomes" id="UP001207468">
    <property type="component" value="Unassembled WGS sequence"/>
</dbReference>
<keyword evidence="2" id="KW-1185">Reference proteome</keyword>